<dbReference type="EMBL" id="HG671603">
    <property type="protein sequence ID" value="CDI81367.1"/>
    <property type="molecule type" value="Genomic_DNA"/>
</dbReference>
<dbReference type="Proteomes" id="UP000018050">
    <property type="component" value="Unassembled WGS sequence"/>
</dbReference>
<dbReference type="InterPro" id="IPR058240">
    <property type="entry name" value="rSAM_sf"/>
</dbReference>
<dbReference type="PANTHER" id="PTHR30544:SF5">
    <property type="entry name" value="RADICAL SAM CORE DOMAIN-CONTAINING PROTEIN"/>
    <property type="match status" value="1"/>
</dbReference>
<dbReference type="GO" id="GO:0051539">
    <property type="term" value="F:4 iron, 4 sulfur cluster binding"/>
    <property type="evidence" value="ECO:0007669"/>
    <property type="project" value="UniProtKB-KW"/>
</dbReference>
<dbReference type="OrthoDB" id="345535at2759"/>
<protein>
    <submittedName>
        <fullName evidence="3">GPI transamidase 8, putative</fullName>
    </submittedName>
</protein>
<dbReference type="RefSeq" id="XP_013248895.1">
    <property type="nucleotide sequence ID" value="XM_013393441.1"/>
</dbReference>
<evidence type="ECO:0000256" key="1">
    <source>
        <dbReference type="ARBA" id="ARBA00001966"/>
    </source>
</evidence>
<dbReference type="OMA" id="PANRMYP"/>
<evidence type="ECO:0000256" key="2">
    <source>
        <dbReference type="ARBA" id="ARBA00022485"/>
    </source>
</evidence>
<dbReference type="PANTHER" id="PTHR30544">
    <property type="entry name" value="23S RRNA METHYLTRANSFERASE"/>
    <property type="match status" value="1"/>
</dbReference>
<dbReference type="GeneID" id="25270197"/>
<dbReference type="Gene3D" id="3.20.20.70">
    <property type="entry name" value="Aldolase class I"/>
    <property type="match status" value="2"/>
</dbReference>
<dbReference type="SUPFAM" id="SSF102114">
    <property type="entry name" value="Radical SAM enzymes"/>
    <property type="match status" value="1"/>
</dbReference>
<organism evidence="3 4">
    <name type="scientific">Eimeria acervulina</name>
    <name type="common">Coccidian parasite</name>
    <dbReference type="NCBI Taxonomy" id="5801"/>
    <lineage>
        <taxon>Eukaryota</taxon>
        <taxon>Sar</taxon>
        <taxon>Alveolata</taxon>
        <taxon>Apicomplexa</taxon>
        <taxon>Conoidasida</taxon>
        <taxon>Coccidia</taxon>
        <taxon>Eucoccidiorida</taxon>
        <taxon>Eimeriorina</taxon>
        <taxon>Eimeriidae</taxon>
        <taxon>Eimeria</taxon>
    </lineage>
</organism>
<keyword evidence="2" id="KW-0479">Metal-binding</keyword>
<reference evidence="3" key="2">
    <citation type="submission" date="2013-10" db="EMBL/GenBank/DDBJ databases">
        <authorList>
            <person name="Aslett M."/>
        </authorList>
    </citation>
    <scope>NUCLEOTIDE SEQUENCE</scope>
    <source>
        <strain evidence="3">Houghton</strain>
    </source>
</reference>
<accession>U6GP61</accession>
<dbReference type="GO" id="GO:0030488">
    <property type="term" value="P:tRNA methylation"/>
    <property type="evidence" value="ECO:0007669"/>
    <property type="project" value="TreeGrafter"/>
</dbReference>
<comment type="cofactor">
    <cofactor evidence="1">
        <name>[4Fe-4S] cluster</name>
        <dbReference type="ChEBI" id="CHEBI:49883"/>
    </cofactor>
</comment>
<dbReference type="AlphaFoldDB" id="U6GP61"/>
<sequence length="279" mass="30724">MPPTMNMFILDENSNIQLTAVLGCLPEQGFLNMVVPVIARTPFALLGILAACCAKGKIGLKRQLSVDEISDQVLYFQASGVRTDSVSFMGMGEPLANPRVFDTLKLLTDSRAFGMSARRLSISTSGVLPGIKKLNQQHPQVPANRMYPFSEVFSLLDERIALTGTNDSIEHAKALAALIRDRRRTTRHLYHVSLIEYNEAQGVPPSLRRADSKRLQQFEVCPGAAQSDAVIHSQKGLARARALLTYFTVCVDRNYFGRNIDAACGQQFAGELSPLARRT</sequence>
<name>U6GP61_EIMAC</name>
<proteinExistence type="predicted"/>
<evidence type="ECO:0000313" key="4">
    <source>
        <dbReference type="Proteomes" id="UP000018050"/>
    </source>
</evidence>
<gene>
    <name evidence="3" type="ORF">EAH_00021270</name>
</gene>
<dbReference type="InterPro" id="IPR013785">
    <property type="entry name" value="Aldolase_TIM"/>
</dbReference>
<dbReference type="VEuPathDB" id="ToxoDB:EAH_00021270"/>
<keyword evidence="2" id="KW-0004">4Fe-4S</keyword>
<keyword evidence="2" id="KW-0408">Iron</keyword>
<keyword evidence="2" id="KW-0411">Iron-sulfur</keyword>
<evidence type="ECO:0000313" key="3">
    <source>
        <dbReference type="EMBL" id="CDI81367.1"/>
    </source>
</evidence>
<keyword evidence="4" id="KW-1185">Reference proteome</keyword>
<reference evidence="3" key="1">
    <citation type="submission" date="2013-10" db="EMBL/GenBank/DDBJ databases">
        <title>Genomic analysis of the causative agents of coccidiosis in chickens.</title>
        <authorList>
            <person name="Reid A.J."/>
            <person name="Blake D."/>
            <person name="Billington K."/>
            <person name="Browne H."/>
            <person name="Dunn M."/>
            <person name="Hung S."/>
            <person name="Kawahara F."/>
            <person name="Miranda-Saavedra D."/>
            <person name="Mourier T."/>
            <person name="Nagra H."/>
            <person name="Otto T.D."/>
            <person name="Rawlings N."/>
            <person name="Sanchez A."/>
            <person name="Sanders M."/>
            <person name="Subramaniam C."/>
            <person name="Tay Y."/>
            <person name="Dear P."/>
            <person name="Doerig C."/>
            <person name="Gruber A."/>
            <person name="Parkinson J."/>
            <person name="Shirley M."/>
            <person name="Wan K.L."/>
            <person name="Berriman M."/>
            <person name="Tomley F."/>
            <person name="Pain A."/>
        </authorList>
    </citation>
    <scope>NUCLEOTIDE SEQUENCE</scope>
    <source>
        <strain evidence="3">Houghton</strain>
    </source>
</reference>
<dbReference type="GO" id="GO:0070475">
    <property type="term" value="P:rRNA base methylation"/>
    <property type="evidence" value="ECO:0007669"/>
    <property type="project" value="TreeGrafter"/>
</dbReference>
<dbReference type="InterPro" id="IPR040072">
    <property type="entry name" value="Methyltransferase_A"/>
</dbReference>
<dbReference type="CDD" id="cd01335">
    <property type="entry name" value="Radical_SAM"/>
    <property type="match status" value="1"/>
</dbReference>